<reference evidence="3 4" key="3">
    <citation type="submission" date="2019-03" db="EMBL/GenBank/DDBJ databases">
        <title>Genomic Encyclopedia of Type Strains, Phase IV (KMG-IV): sequencing the most valuable type-strain genomes for metagenomic binning, comparative biology and taxonomic classification.</title>
        <authorList>
            <person name="Goeker M."/>
        </authorList>
    </citation>
    <scope>NUCLEOTIDE SEQUENCE [LARGE SCALE GENOMIC DNA]</scope>
    <source>
        <strain evidence="3 4">DSM 103236</strain>
    </source>
</reference>
<name>A0A4R2H2D0_9SPHI</name>
<dbReference type="InterPro" id="IPR021109">
    <property type="entry name" value="Peptidase_aspartic_dom_sf"/>
</dbReference>
<dbReference type="EMBL" id="SLWO01000011">
    <property type="protein sequence ID" value="TCO18744.1"/>
    <property type="molecule type" value="Genomic_DNA"/>
</dbReference>
<dbReference type="Proteomes" id="UP000622648">
    <property type="component" value="Unassembled WGS sequence"/>
</dbReference>
<evidence type="ECO:0000256" key="1">
    <source>
        <dbReference type="SAM" id="SignalP"/>
    </source>
</evidence>
<dbReference type="RefSeq" id="WP_132536288.1">
    <property type="nucleotide sequence ID" value="NZ_BMJO01000010.1"/>
</dbReference>
<dbReference type="AlphaFoldDB" id="A0A4R2H2D0"/>
<evidence type="ECO:0008006" key="6">
    <source>
        <dbReference type="Google" id="ProtNLM"/>
    </source>
</evidence>
<organism evidence="3 4">
    <name type="scientific">Pedobacter psychrotolerans</name>
    <dbReference type="NCBI Taxonomy" id="1843235"/>
    <lineage>
        <taxon>Bacteria</taxon>
        <taxon>Pseudomonadati</taxon>
        <taxon>Bacteroidota</taxon>
        <taxon>Sphingobacteriia</taxon>
        <taxon>Sphingobacteriales</taxon>
        <taxon>Sphingobacteriaceae</taxon>
        <taxon>Pedobacter</taxon>
    </lineage>
</organism>
<sequence length="385" mass="44050">MKLSLTLILAFASLTAIAQKKLPVIQAHSKSAKIYEEGNSVSGWGINPKIVLDTYVTNKLNKAKTVRFKTDIDSITFRIKPGQKQDFIVVLNGKDSCLTRIQARISKNYSLLKPEVHDSIPFFVNQYNTNLVKVVFNKTDSLQMNFDTGATEMSLTTEVLAKKVKSHPSLYDTFYDIKLGQHVYQSKIYDTQAVGHEADGLLGWDIFDGMVVELNYDKNVMVVHSKIPKMVKKNPHFSSFKIRYMNDRPFIESKINQDGKIHSNWFLFDLGYQRTVMLDRDLLNADHFPTDKMQIIKKTTIRGTQNNEIPIITANLEKLKLGPFDLHDVPAQIVKENKPMRGINIHILGNEVLNRFNTFLDFQHDIIYLMPNASFNTGYIDQKKS</sequence>
<protein>
    <recommendedName>
        <fullName evidence="6">Aspartyl protease</fullName>
    </recommendedName>
</protein>
<keyword evidence="5" id="KW-1185">Reference proteome</keyword>
<evidence type="ECO:0000313" key="3">
    <source>
        <dbReference type="EMBL" id="TCO18744.1"/>
    </source>
</evidence>
<evidence type="ECO:0000313" key="2">
    <source>
        <dbReference type="EMBL" id="GGE70424.1"/>
    </source>
</evidence>
<feature type="chain" id="PRO_5020425325" description="Aspartyl protease" evidence="1">
    <location>
        <begin position="19"/>
        <end position="385"/>
    </location>
</feature>
<proteinExistence type="predicted"/>
<dbReference type="EMBL" id="BMJO01000010">
    <property type="protein sequence ID" value="GGE70424.1"/>
    <property type="molecule type" value="Genomic_DNA"/>
</dbReference>
<dbReference type="Proteomes" id="UP000295684">
    <property type="component" value="Unassembled WGS sequence"/>
</dbReference>
<feature type="signal peptide" evidence="1">
    <location>
        <begin position="1"/>
        <end position="18"/>
    </location>
</feature>
<dbReference type="Gene3D" id="2.40.70.10">
    <property type="entry name" value="Acid Proteases"/>
    <property type="match status" value="1"/>
</dbReference>
<keyword evidence="1" id="KW-0732">Signal</keyword>
<evidence type="ECO:0000313" key="4">
    <source>
        <dbReference type="Proteomes" id="UP000295684"/>
    </source>
</evidence>
<reference evidence="5" key="2">
    <citation type="journal article" date="2019" name="Int. J. Syst. Evol. Microbiol.">
        <title>The Global Catalogue of Microorganisms (GCM) 10K type strain sequencing project: providing services to taxonomists for standard genome sequencing and annotation.</title>
        <authorList>
            <consortium name="The Broad Institute Genomics Platform"/>
            <consortium name="The Broad Institute Genome Sequencing Center for Infectious Disease"/>
            <person name="Wu L."/>
            <person name="Ma J."/>
        </authorList>
    </citation>
    <scope>NUCLEOTIDE SEQUENCE [LARGE SCALE GENOMIC DNA]</scope>
    <source>
        <strain evidence="5">CGMCC 1.15644</strain>
    </source>
</reference>
<reference evidence="2" key="1">
    <citation type="journal article" date="2014" name="Int. J. Syst. Evol. Microbiol.">
        <title>Complete genome of a new Firmicutes species belonging to the dominant human colonic microbiota ('Ruminococcus bicirculans') reveals two chromosomes and a selective capacity to utilize plant glucans.</title>
        <authorList>
            <consortium name="NISC Comparative Sequencing Program"/>
            <person name="Wegmann U."/>
            <person name="Louis P."/>
            <person name="Goesmann A."/>
            <person name="Henrissat B."/>
            <person name="Duncan S.H."/>
            <person name="Flint H.J."/>
        </authorList>
    </citation>
    <scope>NUCLEOTIDE SEQUENCE</scope>
    <source>
        <strain evidence="2">CGMCC 1.15644</strain>
    </source>
</reference>
<gene>
    <name evidence="3" type="ORF">EV200_11182</name>
    <name evidence="2" type="ORF">GCM10011413_41390</name>
</gene>
<reference evidence="2" key="4">
    <citation type="submission" date="2024-05" db="EMBL/GenBank/DDBJ databases">
        <authorList>
            <person name="Sun Q."/>
            <person name="Zhou Y."/>
        </authorList>
    </citation>
    <scope>NUCLEOTIDE SEQUENCE</scope>
    <source>
        <strain evidence="2">CGMCC 1.15644</strain>
    </source>
</reference>
<accession>A0A4R2H2D0</accession>
<evidence type="ECO:0000313" key="5">
    <source>
        <dbReference type="Proteomes" id="UP000622648"/>
    </source>
</evidence>
<comment type="caution">
    <text evidence="3">The sequence shown here is derived from an EMBL/GenBank/DDBJ whole genome shotgun (WGS) entry which is preliminary data.</text>
</comment>
<dbReference type="OrthoDB" id="5166556at2"/>